<feature type="domain" description="PAC" evidence="5">
    <location>
        <begin position="396"/>
        <end position="446"/>
    </location>
</feature>
<dbReference type="InterPro" id="IPR011006">
    <property type="entry name" value="CheY-like_superfamily"/>
</dbReference>
<protein>
    <submittedName>
        <fullName evidence="6">PAS domain S-box protein</fullName>
    </submittedName>
</protein>
<feature type="coiled-coil region" evidence="2">
    <location>
        <begin position="293"/>
        <end position="320"/>
    </location>
</feature>
<dbReference type="InterPro" id="IPR001789">
    <property type="entry name" value="Sig_transdc_resp-reg_receiver"/>
</dbReference>
<evidence type="ECO:0000313" key="7">
    <source>
        <dbReference type="Proteomes" id="UP000615026"/>
    </source>
</evidence>
<dbReference type="InterPro" id="IPR000700">
    <property type="entry name" value="PAS-assoc_C"/>
</dbReference>
<dbReference type="SUPFAM" id="SSF52172">
    <property type="entry name" value="CheY-like"/>
    <property type="match status" value="1"/>
</dbReference>
<keyword evidence="7" id="KW-1185">Reference proteome</keyword>
<evidence type="ECO:0000256" key="2">
    <source>
        <dbReference type="SAM" id="Coils"/>
    </source>
</evidence>
<dbReference type="SMART" id="SM00091">
    <property type="entry name" value="PAS"/>
    <property type="match status" value="4"/>
</dbReference>
<sequence length="639" mass="72342">MHERLNVLFSVASENNLFPVLEELHNGGLYPVWQWVKTAAEFGTAVADHSWDAIIADYDLPGFDALAILTAVHQSQFDIPCIVISDTVGERLAVEMIKAGAHDYLMRDNLALLPEILQHEIKNARERLNHKQNHKQTISTLRATETKYRAIHDNAVEGIYQGSDRKRIEAVHRRIEARTKAAFEQAAVGFAESDMQTGQLTLVNPYFCKMTGYSQAELLKMTVNDISHPDDAPKSVEKIRQLFSGQIESFKVEKRYLRKDGTFFWADTTVYLVCLPEEQDTHCLAIIQDISDRKQLEIERSEAQQQLQQLNQVLEAKVEERTKALMMTQSAVDLAADCVFMIRSDGHFHYVNNTACSKSGYTRDQLLTLSITDIYPTISPEDWGQIWQKIEQQPAVTLESQNQSKSGEVYPVEVTANYLEFDGIAYALAFARDITNRKLAEVKLQKENIFRQQILENMAEGLCVCHQIDEFPFMRHTVWNQKMNVITGYSLEEINRLGVIPGLVPKGLDLRTYVGSYMEQLRTGDTLMAKEAEIQCKDGQRCTIAISTSVLPNAEGHFTVLSLIQDITQYKQSQQSARLLVDVVESTDDAIITKRLDGTITSWNPAAVTLFGYTEAEAIGQSILVLFPRDRIDLEPQII</sequence>
<evidence type="ECO:0000256" key="1">
    <source>
        <dbReference type="PROSITE-ProRule" id="PRU00169"/>
    </source>
</evidence>
<dbReference type="Pfam" id="PF08447">
    <property type="entry name" value="PAS_3"/>
    <property type="match status" value="1"/>
</dbReference>
<feature type="non-terminal residue" evidence="6">
    <location>
        <position position="639"/>
    </location>
</feature>
<evidence type="ECO:0000313" key="6">
    <source>
        <dbReference type="EMBL" id="MBE9070733.1"/>
    </source>
</evidence>
<comment type="caution">
    <text evidence="6">The sequence shown here is derived from an EMBL/GenBank/DDBJ whole genome shotgun (WGS) entry which is preliminary data.</text>
</comment>
<dbReference type="NCBIfam" id="TIGR00229">
    <property type="entry name" value="sensory_box"/>
    <property type="match status" value="4"/>
</dbReference>
<keyword evidence="1" id="KW-0597">Phosphoprotein</keyword>
<dbReference type="InterPro" id="IPR052155">
    <property type="entry name" value="Biofilm_reg_signaling"/>
</dbReference>
<proteinExistence type="predicted"/>
<dbReference type="InterPro" id="IPR035965">
    <property type="entry name" value="PAS-like_dom_sf"/>
</dbReference>
<evidence type="ECO:0000259" key="3">
    <source>
        <dbReference type="PROSITE" id="PS50110"/>
    </source>
</evidence>
<dbReference type="InterPro" id="IPR013767">
    <property type="entry name" value="PAS_fold"/>
</dbReference>
<dbReference type="CDD" id="cd00156">
    <property type="entry name" value="REC"/>
    <property type="match status" value="1"/>
</dbReference>
<dbReference type="InterPro" id="IPR013655">
    <property type="entry name" value="PAS_fold_3"/>
</dbReference>
<feature type="domain" description="Response regulatory" evidence="3">
    <location>
        <begin position="1"/>
        <end position="122"/>
    </location>
</feature>
<dbReference type="Pfam" id="PF00072">
    <property type="entry name" value="Response_reg"/>
    <property type="match status" value="1"/>
</dbReference>
<dbReference type="Proteomes" id="UP000615026">
    <property type="component" value="Unassembled WGS sequence"/>
</dbReference>
<dbReference type="Gene3D" id="3.40.50.2300">
    <property type="match status" value="1"/>
</dbReference>
<dbReference type="PROSITE" id="PS50110">
    <property type="entry name" value="RESPONSE_REGULATORY"/>
    <property type="match status" value="1"/>
</dbReference>
<dbReference type="Pfam" id="PF13426">
    <property type="entry name" value="PAS_9"/>
    <property type="match status" value="1"/>
</dbReference>
<evidence type="ECO:0000259" key="5">
    <source>
        <dbReference type="PROSITE" id="PS50113"/>
    </source>
</evidence>
<accession>A0A929FDM0</accession>
<dbReference type="PANTHER" id="PTHR44757">
    <property type="entry name" value="DIGUANYLATE CYCLASE DGCP"/>
    <property type="match status" value="1"/>
</dbReference>
<dbReference type="Pfam" id="PF00989">
    <property type="entry name" value="PAS"/>
    <property type="match status" value="1"/>
</dbReference>
<feature type="domain" description="PAS" evidence="4">
    <location>
        <begin position="576"/>
        <end position="639"/>
    </location>
</feature>
<dbReference type="SUPFAM" id="SSF55785">
    <property type="entry name" value="PYP-like sensor domain (PAS domain)"/>
    <property type="match status" value="4"/>
</dbReference>
<keyword evidence="2" id="KW-0175">Coiled coil</keyword>
<dbReference type="CDD" id="cd00130">
    <property type="entry name" value="PAS"/>
    <property type="match status" value="3"/>
</dbReference>
<dbReference type="Gene3D" id="3.30.450.20">
    <property type="entry name" value="PAS domain"/>
    <property type="match status" value="4"/>
</dbReference>
<name>A0A929FDM0_LEPEC</name>
<feature type="domain" description="PAC" evidence="5">
    <location>
        <begin position="250"/>
        <end position="302"/>
    </location>
</feature>
<dbReference type="PANTHER" id="PTHR44757:SF2">
    <property type="entry name" value="BIOFILM ARCHITECTURE MAINTENANCE PROTEIN MBAA"/>
    <property type="match status" value="1"/>
</dbReference>
<dbReference type="SMART" id="SM00086">
    <property type="entry name" value="PAC"/>
    <property type="match status" value="3"/>
</dbReference>
<dbReference type="PROSITE" id="PS50112">
    <property type="entry name" value="PAS"/>
    <property type="match status" value="3"/>
</dbReference>
<dbReference type="EMBL" id="JADEXP010000514">
    <property type="protein sequence ID" value="MBE9070733.1"/>
    <property type="molecule type" value="Genomic_DNA"/>
</dbReference>
<dbReference type="GO" id="GO:0000160">
    <property type="term" value="P:phosphorelay signal transduction system"/>
    <property type="evidence" value="ECO:0007669"/>
    <property type="project" value="InterPro"/>
</dbReference>
<dbReference type="InterPro" id="IPR001610">
    <property type="entry name" value="PAC"/>
</dbReference>
<feature type="modified residue" description="4-aspartylphosphate" evidence="1">
    <location>
        <position position="57"/>
    </location>
</feature>
<feature type="domain" description="PAS" evidence="4">
    <location>
        <begin position="324"/>
        <end position="382"/>
    </location>
</feature>
<gene>
    <name evidence="6" type="ORF">IQ260_29265</name>
</gene>
<organism evidence="6 7">
    <name type="scientific">Leptolyngbya cf. ectocarpi LEGE 11479</name>
    <dbReference type="NCBI Taxonomy" id="1828722"/>
    <lineage>
        <taxon>Bacteria</taxon>
        <taxon>Bacillati</taxon>
        <taxon>Cyanobacteriota</taxon>
        <taxon>Cyanophyceae</taxon>
        <taxon>Leptolyngbyales</taxon>
        <taxon>Leptolyngbyaceae</taxon>
        <taxon>Leptolyngbya group</taxon>
        <taxon>Leptolyngbya</taxon>
    </lineage>
</organism>
<dbReference type="PROSITE" id="PS50113">
    <property type="entry name" value="PAC"/>
    <property type="match status" value="2"/>
</dbReference>
<dbReference type="GO" id="GO:0006355">
    <property type="term" value="P:regulation of DNA-templated transcription"/>
    <property type="evidence" value="ECO:0007669"/>
    <property type="project" value="InterPro"/>
</dbReference>
<evidence type="ECO:0000259" key="4">
    <source>
        <dbReference type="PROSITE" id="PS50112"/>
    </source>
</evidence>
<dbReference type="InterPro" id="IPR000014">
    <property type="entry name" value="PAS"/>
</dbReference>
<dbReference type="AlphaFoldDB" id="A0A929FDM0"/>
<feature type="domain" description="PAS" evidence="4">
    <location>
        <begin position="175"/>
        <end position="246"/>
    </location>
</feature>
<dbReference type="RefSeq" id="WP_193996580.1">
    <property type="nucleotide sequence ID" value="NZ_JADEXP010000514.1"/>
</dbReference>
<reference evidence="6" key="1">
    <citation type="submission" date="2020-10" db="EMBL/GenBank/DDBJ databases">
        <authorList>
            <person name="Castelo-Branco R."/>
            <person name="Eusebio N."/>
            <person name="Adriana R."/>
            <person name="Vieira A."/>
            <person name="Brugerolle De Fraissinette N."/>
            <person name="Rezende De Castro R."/>
            <person name="Schneider M.P."/>
            <person name="Vasconcelos V."/>
            <person name="Leao P.N."/>
        </authorList>
    </citation>
    <scope>NUCLEOTIDE SEQUENCE</scope>
    <source>
        <strain evidence="6">LEGE 11479</strain>
    </source>
</reference>